<keyword evidence="4" id="KW-1185">Reference proteome</keyword>
<dbReference type="GO" id="GO:0005819">
    <property type="term" value="C:spindle"/>
    <property type="evidence" value="ECO:0007669"/>
    <property type="project" value="UniProtKB-SubCell"/>
</dbReference>
<dbReference type="Pfam" id="PF14500">
    <property type="entry name" value="MMS19_N"/>
    <property type="match status" value="1"/>
</dbReference>
<keyword evidence="1" id="KW-0963">Cytoplasm</keyword>
<dbReference type="AlphaFoldDB" id="A0A158REF9"/>
<keyword evidence="1" id="KW-0227">DNA damage</keyword>
<dbReference type="Proteomes" id="UP000274429">
    <property type="component" value="Unassembled WGS sequence"/>
</dbReference>
<dbReference type="GO" id="GO:0097361">
    <property type="term" value="C:cytosolic [4Fe-4S] assembly targeting complex"/>
    <property type="evidence" value="ECO:0007669"/>
    <property type="project" value="UniProtKB-UniRule"/>
</dbReference>
<organism evidence="5">
    <name type="scientific">Hydatigena taeniaeformis</name>
    <name type="common">Feline tapeworm</name>
    <name type="synonym">Taenia taeniaeformis</name>
    <dbReference type="NCBI Taxonomy" id="6205"/>
    <lineage>
        <taxon>Eukaryota</taxon>
        <taxon>Metazoa</taxon>
        <taxon>Spiralia</taxon>
        <taxon>Lophotrochozoa</taxon>
        <taxon>Platyhelminthes</taxon>
        <taxon>Cestoda</taxon>
        <taxon>Eucestoda</taxon>
        <taxon>Cyclophyllidea</taxon>
        <taxon>Taeniidae</taxon>
        <taxon>Hydatigera</taxon>
    </lineage>
</organism>
<reference evidence="5" key="1">
    <citation type="submission" date="2016-04" db="UniProtKB">
        <authorList>
            <consortium name="WormBaseParasite"/>
        </authorList>
    </citation>
    <scope>IDENTIFICATION</scope>
</reference>
<comment type="function">
    <text evidence="1">Key component of the cytosolic iron-sulfur protein assembly (CIA) complex, a multiprotein complex that mediates the incorporation of iron-sulfur cluster into apoproteins specifically involved in DNA metabolism and genomic integrity. In the CIA complex, MMS19 acts as an adapter between early-acting CIA components and a subset of cellular target iron-sulfur proteins.</text>
</comment>
<evidence type="ECO:0000313" key="3">
    <source>
        <dbReference type="EMBL" id="VDM31569.1"/>
    </source>
</evidence>
<dbReference type="PANTHER" id="PTHR12891:SF0">
    <property type="entry name" value="MMS19 NUCLEOTIDE EXCISION REPAIR PROTEIN HOMOLOG"/>
    <property type="match status" value="1"/>
</dbReference>
<gene>
    <name evidence="3" type="ORF">TTAC_LOCUS7224</name>
</gene>
<dbReference type="EMBL" id="UYWX01020354">
    <property type="protein sequence ID" value="VDM31569.1"/>
    <property type="molecule type" value="Genomic_DNA"/>
</dbReference>
<dbReference type="GO" id="GO:0016226">
    <property type="term" value="P:iron-sulfur cluster assembly"/>
    <property type="evidence" value="ECO:0007669"/>
    <property type="project" value="UniProtKB-UniRule"/>
</dbReference>
<dbReference type="STRING" id="6205.A0A158REF9"/>
<comment type="similarity">
    <text evidence="1">Belongs to the MET18/MMS19 family.</text>
</comment>
<reference evidence="3 4" key="2">
    <citation type="submission" date="2018-11" db="EMBL/GenBank/DDBJ databases">
        <authorList>
            <consortium name="Pathogen Informatics"/>
        </authorList>
    </citation>
    <scope>NUCLEOTIDE SEQUENCE [LARGE SCALE GENOMIC DNA]</scope>
</reference>
<dbReference type="InterPro" id="IPR039920">
    <property type="entry name" value="MMS19"/>
</dbReference>
<name>A0A158REF9_HYDTA</name>
<dbReference type="GO" id="GO:0005634">
    <property type="term" value="C:nucleus"/>
    <property type="evidence" value="ECO:0007669"/>
    <property type="project" value="UniProtKB-SubCell"/>
</dbReference>
<feature type="domain" description="MMS19 N-terminal" evidence="2">
    <location>
        <begin position="9"/>
        <end position="262"/>
    </location>
</feature>
<sequence>MSELLNLVEFLNESLTSPDSSLQKNGFKQLNEGIRSRPAKYFTETEGNRRNSLMSISKVFYIVEFYVSRLVLPSADLVGIILEGILWFARKQLLSADCAVKICSEGLFSSLHIGSLRKSERLIAYHLLFELLSYDRTRSGLVSMKSEFVQGFIVSTEGEKDPECLMSVFTMHPLVLQHFDLGHLAEEHFDCMAAYFPVKYTPPPGNSALISRAQLAEHLSACLFAARRVDGSLLIPMLLEKASSRQTDARSDALALLADCLAGIPHAASFFSEFLLVLPPQQRDPISAAHVTAYIFSLCNLLGQLVTNSFAIHFLSATDLDASCDAEDVNQMFSIVAALAFMYRGRPEEVDFVETLLKCLWPEKRDMGSTDTDGWFSVAVVNAQVAPQDLVADCLLTGVLASPDGPLLARLFHRLAAPLLRPKVDLLPTDDCFYQIKFEEVCLCLACFLQIVKWTPHILFLNRVLSHFSRHKRLSLEGIQAKEEDVRAIVFNLSHTLKRSCSDLRMCDDDSQSLTEIAAFSLLCRLLPLLRSDDEVQKAFLAFCPHVLEHMVFAKRMETPHYTLRLEQQCLLAKLVSHFSLAKDDLLLLLFKLLQGASSVELESVAIEVLQRASCDSSTILDNLVTLLYQRCSDAISLTPVLQMTSAILYIATSLRTKDENNLLPFLASILQHRGNEILNVAERLIWELPREEAKSCLLDLLSTFRLVASGLSELPGVLLRTIIDSLYSYFTACIFNLRSGDSTLRSIVFNELCLCSATLINKYPGNDVPGILTKIFNLLLSHMETAGDSSSPVLIARFVVLVLRGLLVSQLTVTATARQRLLKRLLDVLLSTNASDAEQNLQRTCLLRSLHLLLPLSESACVGTGLEIEVESEPLFLNEEICHCLVNPLAVQKSFCLVALRLRTAWQTLRELCELSSSQVSLAEAFLHGYLRLSSLLPDSLITDYASDALEAAVVGVVGDAQHVVGPKTQALGLFVIARLVTLCFAPSSTLSSSFALFSTSDAADNLLEKLSCLRVTSGPGDSSLQIASSLRFNLARCLRFLVDLPSASTTRHRAAVRCLLEDLLDDDCQSVRLEAARAHNDWCLKV</sequence>
<protein>
    <recommendedName>
        <fullName evidence="1">MMS19 nucleotide excision repair protein</fullName>
    </recommendedName>
</protein>
<evidence type="ECO:0000313" key="5">
    <source>
        <dbReference type="WBParaSite" id="TTAC_0000723901-mRNA-1"/>
    </source>
</evidence>
<comment type="subunit">
    <text evidence="1">Component of the CIA complex.</text>
</comment>
<comment type="subcellular location">
    <subcellularLocation>
        <location evidence="1">Cytoplasm</location>
        <location evidence="1">Cytoskeleton</location>
        <location evidence="1">Spindle</location>
    </subcellularLocation>
    <subcellularLocation>
        <location evidence="1">Nucleus</location>
    </subcellularLocation>
</comment>
<proteinExistence type="inferred from homology"/>
<keyword evidence="1" id="KW-0539">Nucleus</keyword>
<dbReference type="GO" id="GO:0006281">
    <property type="term" value="P:DNA repair"/>
    <property type="evidence" value="ECO:0007669"/>
    <property type="project" value="UniProtKB-UniRule"/>
</dbReference>
<dbReference type="WBParaSite" id="TTAC_0000723901-mRNA-1">
    <property type="protein sequence ID" value="TTAC_0000723901-mRNA-1"/>
    <property type="gene ID" value="TTAC_0000723901"/>
</dbReference>
<dbReference type="PANTHER" id="PTHR12891">
    <property type="entry name" value="DNA REPAIR/TRANSCRIPTION PROTEIN MET18/MMS19"/>
    <property type="match status" value="1"/>
</dbReference>
<evidence type="ECO:0000256" key="1">
    <source>
        <dbReference type="RuleBase" id="RU367072"/>
    </source>
</evidence>
<evidence type="ECO:0000259" key="2">
    <source>
        <dbReference type="Pfam" id="PF14500"/>
    </source>
</evidence>
<dbReference type="GO" id="GO:0051604">
    <property type="term" value="P:protein maturation"/>
    <property type="evidence" value="ECO:0007669"/>
    <property type="project" value="UniProtKB-UniRule"/>
</dbReference>
<dbReference type="InterPro" id="IPR029240">
    <property type="entry name" value="MMS19_N"/>
</dbReference>
<keyword evidence="1" id="KW-0206">Cytoskeleton</keyword>
<accession>A0A158REF9</accession>
<dbReference type="OrthoDB" id="342900at2759"/>
<keyword evidence="1" id="KW-0234">DNA repair</keyword>
<evidence type="ECO:0000313" key="4">
    <source>
        <dbReference type="Proteomes" id="UP000274429"/>
    </source>
</evidence>